<dbReference type="Pfam" id="PF00069">
    <property type="entry name" value="Pkinase"/>
    <property type="match status" value="1"/>
</dbReference>
<dbReference type="GO" id="GO:0004674">
    <property type="term" value="F:protein serine/threonine kinase activity"/>
    <property type="evidence" value="ECO:0007669"/>
    <property type="project" value="UniProtKB-KW"/>
</dbReference>
<dbReference type="SUPFAM" id="SSF56112">
    <property type="entry name" value="Protein kinase-like (PK-like)"/>
    <property type="match status" value="1"/>
</dbReference>
<proteinExistence type="predicted"/>
<evidence type="ECO:0000259" key="4">
    <source>
        <dbReference type="PROSITE" id="PS50011"/>
    </source>
</evidence>
<dbReference type="AlphaFoldDB" id="A0A0K9PK63"/>
<evidence type="ECO:0000313" key="6">
    <source>
        <dbReference type="Proteomes" id="UP000036987"/>
    </source>
</evidence>
<gene>
    <name evidence="5" type="ORF">ZOSMA_213G00040</name>
</gene>
<feature type="domain" description="Protein kinase" evidence="4">
    <location>
        <begin position="1"/>
        <end position="252"/>
    </location>
</feature>
<keyword evidence="3" id="KW-0472">Membrane</keyword>
<dbReference type="STRING" id="29655.A0A0K9PK63"/>
<dbReference type="PANTHER" id="PTHR47985:SF44">
    <property type="entry name" value="SERINE_THREONINE-PROTEIN KINASE PBS1"/>
    <property type="match status" value="1"/>
</dbReference>
<sequence length="310" mass="35408">MVVRTLRIDALQRPREWLGEVYYLSLLSHPNLVKLIGYCNEGNQKLLAYEFMARGSLERNLIRKDAELLPWALRLKIMLGAAKGLFFLHEKTKIPIIYGEFKSSNILLDMDCTAKLSDFGLDKVAFQGINDYAAPEYADNTGDPTTKSDVFGFGVVLLEILTGKKAYDNGRPSKVRHLVDWVAPYIIAKHKVHQLADPRLEGKFSIICFQAVAILAYLCLNKDPDKRPLMIEVIRLLKSIITFQELEKEEYFPTIQEDHESNFSNGIFTKESMMVLKSLPKYECVQRKGRRGRHVLKNSMILHDANVSIS</sequence>
<protein>
    <submittedName>
        <fullName evidence="5">Kinase family protein</fullName>
    </submittedName>
</protein>
<dbReference type="GO" id="GO:0016020">
    <property type="term" value="C:membrane"/>
    <property type="evidence" value="ECO:0007669"/>
    <property type="project" value="UniProtKB-SubCell"/>
</dbReference>
<dbReference type="Gene3D" id="1.10.510.10">
    <property type="entry name" value="Transferase(Phosphotransferase) domain 1"/>
    <property type="match status" value="1"/>
</dbReference>
<keyword evidence="5" id="KW-0418">Kinase</keyword>
<name>A0A0K9PK63_ZOSMR</name>
<accession>A0A0K9PK63</accession>
<organism evidence="5 6">
    <name type="scientific">Zostera marina</name>
    <name type="common">Eelgrass</name>
    <dbReference type="NCBI Taxonomy" id="29655"/>
    <lineage>
        <taxon>Eukaryota</taxon>
        <taxon>Viridiplantae</taxon>
        <taxon>Streptophyta</taxon>
        <taxon>Embryophyta</taxon>
        <taxon>Tracheophyta</taxon>
        <taxon>Spermatophyta</taxon>
        <taxon>Magnoliopsida</taxon>
        <taxon>Liliopsida</taxon>
        <taxon>Zosteraceae</taxon>
        <taxon>Zostera</taxon>
    </lineage>
</organism>
<evidence type="ECO:0000313" key="5">
    <source>
        <dbReference type="EMBL" id="KMZ69463.1"/>
    </source>
</evidence>
<reference evidence="6" key="1">
    <citation type="journal article" date="2016" name="Nature">
        <title>The genome of the seagrass Zostera marina reveals angiosperm adaptation to the sea.</title>
        <authorList>
            <person name="Olsen J.L."/>
            <person name="Rouze P."/>
            <person name="Verhelst B."/>
            <person name="Lin Y.-C."/>
            <person name="Bayer T."/>
            <person name="Collen J."/>
            <person name="Dattolo E."/>
            <person name="De Paoli E."/>
            <person name="Dittami S."/>
            <person name="Maumus F."/>
            <person name="Michel G."/>
            <person name="Kersting A."/>
            <person name="Lauritano C."/>
            <person name="Lohaus R."/>
            <person name="Toepel M."/>
            <person name="Tonon T."/>
            <person name="Vanneste K."/>
            <person name="Amirebrahimi M."/>
            <person name="Brakel J."/>
            <person name="Bostroem C."/>
            <person name="Chovatia M."/>
            <person name="Grimwood J."/>
            <person name="Jenkins J.W."/>
            <person name="Jueterbock A."/>
            <person name="Mraz A."/>
            <person name="Stam W.T."/>
            <person name="Tice H."/>
            <person name="Bornberg-Bauer E."/>
            <person name="Green P.J."/>
            <person name="Pearson G.A."/>
            <person name="Procaccini G."/>
            <person name="Duarte C.M."/>
            <person name="Schmutz J."/>
            <person name="Reusch T.B.H."/>
            <person name="Van de Peer Y."/>
        </authorList>
    </citation>
    <scope>NUCLEOTIDE SEQUENCE [LARGE SCALE GENOMIC DNA]</scope>
    <source>
        <strain evidence="6">cv. Finnish</strain>
    </source>
</reference>
<evidence type="ECO:0000256" key="3">
    <source>
        <dbReference type="ARBA" id="ARBA00023136"/>
    </source>
</evidence>
<comment type="subcellular location">
    <subcellularLocation>
        <location evidence="1">Membrane</location>
    </subcellularLocation>
</comment>
<keyword evidence="2" id="KW-0723">Serine/threonine-protein kinase</keyword>
<dbReference type="Proteomes" id="UP000036987">
    <property type="component" value="Unassembled WGS sequence"/>
</dbReference>
<dbReference type="GO" id="GO:0005524">
    <property type="term" value="F:ATP binding"/>
    <property type="evidence" value="ECO:0007669"/>
    <property type="project" value="InterPro"/>
</dbReference>
<dbReference type="InterPro" id="IPR011009">
    <property type="entry name" value="Kinase-like_dom_sf"/>
</dbReference>
<dbReference type="PROSITE" id="PS50011">
    <property type="entry name" value="PROTEIN_KINASE_DOM"/>
    <property type="match status" value="1"/>
</dbReference>
<dbReference type="Gene3D" id="3.30.200.20">
    <property type="entry name" value="Phosphorylase Kinase, domain 1"/>
    <property type="match status" value="1"/>
</dbReference>
<dbReference type="InterPro" id="IPR000719">
    <property type="entry name" value="Prot_kinase_dom"/>
</dbReference>
<comment type="caution">
    <text evidence="5">The sequence shown here is derived from an EMBL/GenBank/DDBJ whole genome shotgun (WGS) entry which is preliminary data.</text>
</comment>
<dbReference type="OrthoDB" id="512375at2759"/>
<evidence type="ECO:0000256" key="1">
    <source>
        <dbReference type="ARBA" id="ARBA00004370"/>
    </source>
</evidence>
<dbReference type="PANTHER" id="PTHR47985">
    <property type="entry name" value="OS07G0668900 PROTEIN"/>
    <property type="match status" value="1"/>
</dbReference>
<keyword evidence="5" id="KW-0808">Transferase</keyword>
<keyword evidence="6" id="KW-1185">Reference proteome</keyword>
<dbReference type="EMBL" id="LFYR01000766">
    <property type="protein sequence ID" value="KMZ69463.1"/>
    <property type="molecule type" value="Genomic_DNA"/>
</dbReference>
<evidence type="ECO:0000256" key="2">
    <source>
        <dbReference type="ARBA" id="ARBA00022527"/>
    </source>
</evidence>